<evidence type="ECO:0000256" key="2">
    <source>
        <dbReference type="ARBA" id="ARBA00022898"/>
    </source>
</evidence>
<sequence length="163" mass="18352">MNNDERNLMLHFENDYNEGVHPKLLEALTKTNTENLAGYGLDAYTERASQKIKTACQAPDAQVFFLTGGTQTNQVVIDTMLAPYEGVIAAQTGHISVHEAGAIEYTGHKVLTLPHENGKFLPRMSNRPWRISMRMEIKSTWFIQAWFISLTRLNMGPSIARLS</sequence>
<dbReference type="EMBL" id="AWVA01000019">
    <property type="protein sequence ID" value="ERJ78151.1"/>
    <property type="molecule type" value="Genomic_DNA"/>
</dbReference>
<gene>
    <name evidence="4" type="ORF">HMPREF1557_00383</name>
</gene>
<dbReference type="InterPro" id="IPR015421">
    <property type="entry name" value="PyrdxlP-dep_Trfase_major"/>
</dbReference>
<comment type="caution">
    <text evidence="4">The sequence shown here is derived from an EMBL/GenBank/DDBJ whole genome shotgun (WGS) entry which is preliminary data.</text>
</comment>
<dbReference type="Proteomes" id="UP000016617">
    <property type="component" value="Unassembled WGS sequence"/>
</dbReference>
<comment type="cofactor">
    <cofactor evidence="1">
        <name>pyridoxal 5'-phosphate</name>
        <dbReference type="ChEBI" id="CHEBI:597326"/>
    </cofactor>
</comment>
<dbReference type="GO" id="GO:0016829">
    <property type="term" value="F:lyase activity"/>
    <property type="evidence" value="ECO:0007669"/>
    <property type="project" value="InterPro"/>
</dbReference>
<dbReference type="InterPro" id="IPR015424">
    <property type="entry name" value="PyrdxlP-dep_Trfase"/>
</dbReference>
<dbReference type="Pfam" id="PF01212">
    <property type="entry name" value="Beta_elim_lyase"/>
    <property type="match status" value="1"/>
</dbReference>
<dbReference type="AlphaFoldDB" id="U2IW21"/>
<dbReference type="PATRIC" id="fig|1227275.3.peg.342"/>
<name>U2IW21_9STRE</name>
<dbReference type="Gene3D" id="3.40.640.10">
    <property type="entry name" value="Type I PLP-dependent aspartate aminotransferase-like (Major domain)"/>
    <property type="match status" value="1"/>
</dbReference>
<evidence type="ECO:0000313" key="4">
    <source>
        <dbReference type="EMBL" id="ERJ78151.1"/>
    </source>
</evidence>
<reference evidence="4 5" key="1">
    <citation type="submission" date="2013-06" db="EMBL/GenBank/DDBJ databases">
        <authorList>
            <person name="Weinstock G."/>
            <person name="Sodergren E."/>
            <person name="Lobos E.A."/>
            <person name="Fulton L."/>
            <person name="Fulton R."/>
            <person name="Courtney L."/>
            <person name="Fronick C."/>
            <person name="O'Laughlin M."/>
            <person name="Godfrey J."/>
            <person name="Wilson R.M."/>
            <person name="Miner T."/>
            <person name="Farmer C."/>
            <person name="Delehaunty K."/>
            <person name="Cordes M."/>
            <person name="Minx P."/>
            <person name="Tomlinson C."/>
            <person name="Chen J."/>
            <person name="Wollam A."/>
            <person name="Pepin K.H."/>
            <person name="Bhonagiri V."/>
            <person name="Zhang X."/>
            <person name="Warren W."/>
            <person name="Mitreva M."/>
            <person name="Mardis E.R."/>
            <person name="Wilson R.K."/>
        </authorList>
    </citation>
    <scope>NUCLEOTIDE SEQUENCE [LARGE SCALE GENOMIC DNA]</scope>
    <source>
        <strain evidence="4 5">W1703</strain>
    </source>
</reference>
<evidence type="ECO:0000259" key="3">
    <source>
        <dbReference type="Pfam" id="PF01212"/>
    </source>
</evidence>
<dbReference type="HOGENOM" id="CLU_1626172_0_0_9"/>
<organism evidence="4 5">
    <name type="scientific">Streptococcus sobrinus W1703</name>
    <dbReference type="NCBI Taxonomy" id="1227275"/>
    <lineage>
        <taxon>Bacteria</taxon>
        <taxon>Bacillati</taxon>
        <taxon>Bacillota</taxon>
        <taxon>Bacilli</taxon>
        <taxon>Lactobacillales</taxon>
        <taxon>Streptococcaceae</taxon>
        <taxon>Streptococcus</taxon>
    </lineage>
</organism>
<evidence type="ECO:0000256" key="1">
    <source>
        <dbReference type="ARBA" id="ARBA00001933"/>
    </source>
</evidence>
<dbReference type="SUPFAM" id="SSF53383">
    <property type="entry name" value="PLP-dependent transferases"/>
    <property type="match status" value="1"/>
</dbReference>
<protein>
    <recommendedName>
        <fullName evidence="3">Aromatic amino acid beta-eliminating lyase/threonine aldolase domain-containing protein</fullName>
    </recommendedName>
</protein>
<dbReference type="GO" id="GO:0006520">
    <property type="term" value="P:amino acid metabolic process"/>
    <property type="evidence" value="ECO:0007669"/>
    <property type="project" value="InterPro"/>
</dbReference>
<proteinExistence type="predicted"/>
<keyword evidence="2" id="KW-0663">Pyridoxal phosphate</keyword>
<accession>U2IW21</accession>
<evidence type="ECO:0000313" key="5">
    <source>
        <dbReference type="Proteomes" id="UP000016617"/>
    </source>
</evidence>
<feature type="domain" description="Aromatic amino acid beta-eliminating lyase/threonine aldolase" evidence="3">
    <location>
        <begin position="30"/>
        <end position="120"/>
    </location>
</feature>
<dbReference type="InterPro" id="IPR001597">
    <property type="entry name" value="ArAA_b-elim_lyase/Thr_aldolase"/>
</dbReference>